<name>A0ABV2UA03_9ACTN</name>
<feature type="region of interest" description="Disordered" evidence="1">
    <location>
        <begin position="49"/>
        <end position="68"/>
    </location>
</feature>
<dbReference type="Pfam" id="PF19746">
    <property type="entry name" value="DUF6233"/>
    <property type="match status" value="1"/>
</dbReference>
<dbReference type="Proteomes" id="UP001550044">
    <property type="component" value="Unassembled WGS sequence"/>
</dbReference>
<keyword evidence="3" id="KW-1185">Reference proteome</keyword>
<protein>
    <submittedName>
        <fullName evidence="2">DUF6233 domain-containing protein</fullName>
    </submittedName>
</protein>
<evidence type="ECO:0000313" key="3">
    <source>
        <dbReference type="Proteomes" id="UP001550044"/>
    </source>
</evidence>
<evidence type="ECO:0000256" key="1">
    <source>
        <dbReference type="SAM" id="MobiDB-lite"/>
    </source>
</evidence>
<dbReference type="EMBL" id="JBEXIP010000013">
    <property type="protein sequence ID" value="MET8434678.1"/>
    <property type="molecule type" value="Genomic_DNA"/>
</dbReference>
<gene>
    <name evidence="2" type="ORF">ABZV61_18120</name>
</gene>
<sequence>MSESGGISDLDKNRALADWLEWQLRRTRNRIRELEVKERQEQHAYERAQAERSWKIQPKHSRGTATLHRGGCTLSPQLGFISREDAIIALDEPDIEACRICHPEKGLRVA</sequence>
<accession>A0ABV2UA03</accession>
<organism evidence="2 3">
    <name type="scientific">Streptomyces sp. 900116325</name>
    <dbReference type="NCBI Taxonomy" id="3154295"/>
    <lineage>
        <taxon>Bacteria</taxon>
        <taxon>Bacillati</taxon>
        <taxon>Actinomycetota</taxon>
        <taxon>Actinomycetes</taxon>
        <taxon>Kitasatosporales</taxon>
        <taxon>Streptomycetaceae</taxon>
        <taxon>Streptomyces</taxon>
    </lineage>
</organism>
<comment type="caution">
    <text evidence="2">The sequence shown here is derived from an EMBL/GenBank/DDBJ whole genome shotgun (WGS) entry which is preliminary data.</text>
</comment>
<reference evidence="2 3" key="1">
    <citation type="submission" date="2024-06" db="EMBL/GenBank/DDBJ databases">
        <title>The Natural Products Discovery Center: Release of the First 8490 Sequenced Strains for Exploring Actinobacteria Biosynthetic Diversity.</title>
        <authorList>
            <person name="Kalkreuter E."/>
            <person name="Kautsar S.A."/>
            <person name="Yang D."/>
            <person name="Bader C.D."/>
            <person name="Teijaro C.N."/>
            <person name="Fluegel L."/>
            <person name="Davis C.M."/>
            <person name="Simpson J.R."/>
            <person name="Lauterbach L."/>
            <person name="Steele A.D."/>
            <person name="Gui C."/>
            <person name="Meng S."/>
            <person name="Li G."/>
            <person name="Viehrig K."/>
            <person name="Ye F."/>
            <person name="Su P."/>
            <person name="Kiefer A.F."/>
            <person name="Nichols A."/>
            <person name="Cepeda A.J."/>
            <person name="Yan W."/>
            <person name="Fan B."/>
            <person name="Jiang Y."/>
            <person name="Adhikari A."/>
            <person name="Zheng C.-J."/>
            <person name="Schuster L."/>
            <person name="Cowan T.M."/>
            <person name="Smanski M.J."/>
            <person name="Chevrette M.G."/>
            <person name="De Carvalho L.P.S."/>
            <person name="Shen B."/>
        </authorList>
    </citation>
    <scope>NUCLEOTIDE SEQUENCE [LARGE SCALE GENOMIC DNA]</scope>
    <source>
        <strain evidence="2 3">NPDC005137</strain>
    </source>
</reference>
<dbReference type="InterPro" id="IPR046200">
    <property type="entry name" value="DUF6233"/>
</dbReference>
<dbReference type="RefSeq" id="WP_356498064.1">
    <property type="nucleotide sequence ID" value="NZ_JBEXEF010000028.1"/>
</dbReference>
<proteinExistence type="predicted"/>
<evidence type="ECO:0000313" key="2">
    <source>
        <dbReference type="EMBL" id="MET8434678.1"/>
    </source>
</evidence>